<accession>A0AAD6XNV5</accession>
<gene>
    <name evidence="3" type="ORF">B0H15DRAFT_949783</name>
</gene>
<evidence type="ECO:0000313" key="3">
    <source>
        <dbReference type="EMBL" id="KAJ7087968.1"/>
    </source>
</evidence>
<comment type="caution">
    <text evidence="3">The sequence shown here is derived from an EMBL/GenBank/DDBJ whole genome shotgun (WGS) entry which is preliminary data.</text>
</comment>
<dbReference type="AlphaFoldDB" id="A0AAD6XNV5"/>
<name>A0AAD6XNV5_9AGAR</name>
<comment type="similarity">
    <text evidence="1">Belongs to the short-chain dehydrogenases/reductases (SDR) family.</text>
</comment>
<dbReference type="EMBL" id="JARJCN010000027">
    <property type="protein sequence ID" value="KAJ7087968.1"/>
    <property type="molecule type" value="Genomic_DNA"/>
</dbReference>
<dbReference type="Proteomes" id="UP001222325">
    <property type="component" value="Unassembled WGS sequence"/>
</dbReference>
<sequence length="299" mass="32376">MIVAITEIKNLLYYNALGKEGGEALSRPPGIFDLQVLVDGDQRLLAVLVTGTSLNEIGFEIARAIDANLVIITGYSAERLKLSKAAIKENLPLANIRCLTLDFSSLAAVRKAAAEILIHNAAAALGPFKPTVDNLENQIATNHCDGHSHVLASKLLASRTPRYTPRVVFVSSGAQAMVVGPDFRTFRHPDAHINAYSMNPGVILTSMMQKGSVSDEMKVIGVLNADGKPNTEDFQWKTRRALLILSCQHRKPPPLTPASTPGAYLEDSVLAELAPHSSDLANAKKLWTLTEIIGEKFTF</sequence>
<dbReference type="PANTHER" id="PTHR24320:SF148">
    <property type="entry name" value="NAD(P)-BINDING ROSSMANN-FOLD SUPERFAMILY PROTEIN"/>
    <property type="match status" value="1"/>
</dbReference>
<dbReference type="InterPro" id="IPR036291">
    <property type="entry name" value="NAD(P)-bd_dom_sf"/>
</dbReference>
<keyword evidence="2" id="KW-0560">Oxidoreductase</keyword>
<dbReference type="GO" id="GO:0016491">
    <property type="term" value="F:oxidoreductase activity"/>
    <property type="evidence" value="ECO:0007669"/>
    <property type="project" value="UniProtKB-KW"/>
</dbReference>
<keyword evidence="4" id="KW-1185">Reference proteome</keyword>
<reference evidence="3" key="1">
    <citation type="submission" date="2023-03" db="EMBL/GenBank/DDBJ databases">
        <title>Massive genome expansion in bonnet fungi (Mycena s.s.) driven by repeated elements and novel gene families across ecological guilds.</title>
        <authorList>
            <consortium name="Lawrence Berkeley National Laboratory"/>
            <person name="Harder C.B."/>
            <person name="Miyauchi S."/>
            <person name="Viragh M."/>
            <person name="Kuo A."/>
            <person name="Thoen E."/>
            <person name="Andreopoulos B."/>
            <person name="Lu D."/>
            <person name="Skrede I."/>
            <person name="Drula E."/>
            <person name="Henrissat B."/>
            <person name="Morin E."/>
            <person name="Kohler A."/>
            <person name="Barry K."/>
            <person name="LaButti K."/>
            <person name="Morin E."/>
            <person name="Salamov A."/>
            <person name="Lipzen A."/>
            <person name="Mereny Z."/>
            <person name="Hegedus B."/>
            <person name="Baldrian P."/>
            <person name="Stursova M."/>
            <person name="Weitz H."/>
            <person name="Taylor A."/>
            <person name="Grigoriev I.V."/>
            <person name="Nagy L.G."/>
            <person name="Martin F."/>
            <person name="Kauserud H."/>
        </authorList>
    </citation>
    <scope>NUCLEOTIDE SEQUENCE</scope>
    <source>
        <strain evidence="3">CBHHK173m</strain>
    </source>
</reference>
<dbReference type="PANTHER" id="PTHR24320">
    <property type="entry name" value="RETINOL DEHYDROGENASE"/>
    <property type="match status" value="1"/>
</dbReference>
<dbReference type="Gene3D" id="3.40.50.720">
    <property type="entry name" value="NAD(P)-binding Rossmann-like Domain"/>
    <property type="match status" value="1"/>
</dbReference>
<evidence type="ECO:0000256" key="1">
    <source>
        <dbReference type="ARBA" id="ARBA00006484"/>
    </source>
</evidence>
<proteinExistence type="inferred from homology"/>
<dbReference type="SUPFAM" id="SSF51735">
    <property type="entry name" value="NAD(P)-binding Rossmann-fold domains"/>
    <property type="match status" value="1"/>
</dbReference>
<organism evidence="3 4">
    <name type="scientific">Mycena belliarum</name>
    <dbReference type="NCBI Taxonomy" id="1033014"/>
    <lineage>
        <taxon>Eukaryota</taxon>
        <taxon>Fungi</taxon>
        <taxon>Dikarya</taxon>
        <taxon>Basidiomycota</taxon>
        <taxon>Agaricomycotina</taxon>
        <taxon>Agaricomycetes</taxon>
        <taxon>Agaricomycetidae</taxon>
        <taxon>Agaricales</taxon>
        <taxon>Marasmiineae</taxon>
        <taxon>Mycenaceae</taxon>
        <taxon>Mycena</taxon>
    </lineage>
</organism>
<evidence type="ECO:0000313" key="4">
    <source>
        <dbReference type="Proteomes" id="UP001222325"/>
    </source>
</evidence>
<protein>
    <submittedName>
        <fullName evidence="3">Uncharacterized protein</fullName>
    </submittedName>
</protein>
<evidence type="ECO:0000256" key="2">
    <source>
        <dbReference type="ARBA" id="ARBA00023002"/>
    </source>
</evidence>